<reference evidence="1 2" key="1">
    <citation type="submission" date="2024-06" db="EMBL/GenBank/DDBJ databases">
        <title>A chromosome level genome sequence of Diviner's sage (Salvia divinorum).</title>
        <authorList>
            <person name="Ford S.A."/>
            <person name="Ro D.-K."/>
            <person name="Ness R.W."/>
            <person name="Phillips M.A."/>
        </authorList>
    </citation>
    <scope>NUCLEOTIDE SEQUENCE [LARGE SCALE GENOMIC DNA]</scope>
    <source>
        <strain evidence="1">SAF-2024a</strain>
        <tissue evidence="1">Leaf</tissue>
    </source>
</reference>
<dbReference type="AlphaFoldDB" id="A0ABD1HLH9"/>
<name>A0ABD1HLH9_SALDI</name>
<accession>A0ABD1HLH9</accession>
<evidence type="ECO:0000313" key="1">
    <source>
        <dbReference type="EMBL" id="KAL1556383.1"/>
    </source>
</evidence>
<sequence length="89" mass="10332">MLFSYNCAEIELNVLHSTKTAKDLLQRHGRNGPCFLLSRRDFCNVSNEPAFLFTPRRLLEVIGLVPLSARHLLSWHEVFREQSVKLDVH</sequence>
<organism evidence="1 2">
    <name type="scientific">Salvia divinorum</name>
    <name type="common">Maria pastora</name>
    <name type="synonym">Diviner's sage</name>
    <dbReference type="NCBI Taxonomy" id="28513"/>
    <lineage>
        <taxon>Eukaryota</taxon>
        <taxon>Viridiplantae</taxon>
        <taxon>Streptophyta</taxon>
        <taxon>Embryophyta</taxon>
        <taxon>Tracheophyta</taxon>
        <taxon>Spermatophyta</taxon>
        <taxon>Magnoliopsida</taxon>
        <taxon>eudicotyledons</taxon>
        <taxon>Gunneridae</taxon>
        <taxon>Pentapetalae</taxon>
        <taxon>asterids</taxon>
        <taxon>lamiids</taxon>
        <taxon>Lamiales</taxon>
        <taxon>Lamiaceae</taxon>
        <taxon>Nepetoideae</taxon>
        <taxon>Mentheae</taxon>
        <taxon>Salviinae</taxon>
        <taxon>Salvia</taxon>
        <taxon>Salvia subgen. Calosphace</taxon>
    </lineage>
</organism>
<proteinExistence type="predicted"/>
<comment type="caution">
    <text evidence="1">The sequence shown here is derived from an EMBL/GenBank/DDBJ whole genome shotgun (WGS) entry which is preliminary data.</text>
</comment>
<evidence type="ECO:0000313" key="2">
    <source>
        <dbReference type="Proteomes" id="UP001567538"/>
    </source>
</evidence>
<dbReference type="EMBL" id="JBEAFC010000005">
    <property type="protein sequence ID" value="KAL1556383.1"/>
    <property type="molecule type" value="Genomic_DNA"/>
</dbReference>
<dbReference type="Proteomes" id="UP001567538">
    <property type="component" value="Unassembled WGS sequence"/>
</dbReference>
<gene>
    <name evidence="1" type="ORF">AAHA92_12015</name>
</gene>
<protein>
    <submittedName>
        <fullName evidence="1">Uncharacterized protein</fullName>
    </submittedName>
</protein>
<keyword evidence="2" id="KW-1185">Reference proteome</keyword>